<protein>
    <submittedName>
        <fullName evidence="1">Uncharacterized protein</fullName>
    </submittedName>
</protein>
<accession>A0A8J5Z2S0</accession>
<keyword evidence="2" id="KW-1185">Reference proteome</keyword>
<organism evidence="1 2">
    <name type="scientific">Gossypium anomalum</name>
    <dbReference type="NCBI Taxonomy" id="47600"/>
    <lineage>
        <taxon>Eukaryota</taxon>
        <taxon>Viridiplantae</taxon>
        <taxon>Streptophyta</taxon>
        <taxon>Embryophyta</taxon>
        <taxon>Tracheophyta</taxon>
        <taxon>Spermatophyta</taxon>
        <taxon>Magnoliopsida</taxon>
        <taxon>eudicotyledons</taxon>
        <taxon>Gunneridae</taxon>
        <taxon>Pentapetalae</taxon>
        <taxon>rosids</taxon>
        <taxon>malvids</taxon>
        <taxon>Malvales</taxon>
        <taxon>Malvaceae</taxon>
        <taxon>Malvoideae</taxon>
        <taxon>Gossypium</taxon>
    </lineage>
</organism>
<evidence type="ECO:0000313" key="1">
    <source>
        <dbReference type="EMBL" id="KAG8492898.1"/>
    </source>
</evidence>
<dbReference type="Proteomes" id="UP000701853">
    <property type="component" value="Chromosome 5"/>
</dbReference>
<comment type="caution">
    <text evidence="1">The sequence shown here is derived from an EMBL/GenBank/DDBJ whole genome shotgun (WGS) entry which is preliminary data.</text>
</comment>
<name>A0A8J5Z2S0_9ROSI</name>
<reference evidence="1 2" key="1">
    <citation type="journal article" date="2021" name="bioRxiv">
        <title>The Gossypium anomalum genome as a resource for cotton improvement and evolutionary analysis of hybrid incompatibility.</title>
        <authorList>
            <person name="Grover C.E."/>
            <person name="Yuan D."/>
            <person name="Arick M.A."/>
            <person name="Miller E.R."/>
            <person name="Hu G."/>
            <person name="Peterson D.G."/>
            <person name="Wendel J.F."/>
            <person name="Udall J.A."/>
        </authorList>
    </citation>
    <scope>NUCLEOTIDE SEQUENCE [LARGE SCALE GENOMIC DNA]</scope>
    <source>
        <strain evidence="1">JFW-Udall</strain>
        <tissue evidence="1">Leaf</tissue>
    </source>
</reference>
<evidence type="ECO:0000313" key="2">
    <source>
        <dbReference type="Proteomes" id="UP000701853"/>
    </source>
</evidence>
<gene>
    <name evidence="1" type="ORF">CXB51_010279</name>
</gene>
<dbReference type="EMBL" id="JAHUZN010000005">
    <property type="protein sequence ID" value="KAG8492898.1"/>
    <property type="molecule type" value="Genomic_DNA"/>
</dbReference>
<dbReference type="OrthoDB" id="1699331at2759"/>
<sequence>MNMVDAASGGALVNKTSQQVKDLISTMATNTQQFRADPEPTRRVHQLSNSTLKDKVDRLNNIMNSLFAVKTRPTRLCEICATPEHTTDACPSLCNDTIAHLDVLGNFPGPPQRQYDPYVNTYNLGWKDHLNLSYGANL</sequence>
<dbReference type="AlphaFoldDB" id="A0A8J5Z2S0"/>
<proteinExistence type="predicted"/>